<reference evidence="5 6" key="1">
    <citation type="submission" date="2018-01" db="EMBL/GenBank/DDBJ databases">
        <title>Draft genome sequence of Jishengella endophytica.</title>
        <authorList>
            <person name="Sahin N."/>
            <person name="Ay H."/>
            <person name="Saygin H."/>
        </authorList>
    </citation>
    <scope>NUCLEOTIDE SEQUENCE [LARGE SCALE GENOMIC DNA]</scope>
    <source>
        <strain evidence="5 6">DSM 45430</strain>
    </source>
</reference>
<keyword evidence="4" id="KW-0732">Signal</keyword>
<evidence type="ECO:0000256" key="1">
    <source>
        <dbReference type="ARBA" id="ARBA00004196"/>
    </source>
</evidence>
<evidence type="ECO:0000313" key="5">
    <source>
        <dbReference type="EMBL" id="PZF94448.1"/>
    </source>
</evidence>
<dbReference type="PANTHER" id="PTHR32347">
    <property type="entry name" value="EFFLUX SYSTEM COMPONENT YKNX-RELATED"/>
    <property type="match status" value="1"/>
</dbReference>
<evidence type="ECO:0000256" key="4">
    <source>
        <dbReference type="SAM" id="SignalP"/>
    </source>
</evidence>
<dbReference type="EMBL" id="POTX01000106">
    <property type="protein sequence ID" value="PZF94448.1"/>
    <property type="molecule type" value="Genomic_DNA"/>
</dbReference>
<comment type="caution">
    <text evidence="5">The sequence shown here is derived from an EMBL/GenBank/DDBJ whole genome shotgun (WGS) entry which is preliminary data.</text>
</comment>
<feature type="coiled-coil region" evidence="3">
    <location>
        <begin position="87"/>
        <end position="114"/>
    </location>
</feature>
<dbReference type="InterPro" id="IPR050465">
    <property type="entry name" value="UPF0194_transport"/>
</dbReference>
<sequence>MAGSVAVVVLLGTSAYAVTRADESPARQTATATVDRGEIAMAVATTGTLQPAQNRSLSFSVSGTVTEVTVRAGDDVQSGQVLAAIDDSDAQGRVESAEEALAKAEDALTTADSAQGGSTCLSAGTTSAGGVRLVARDATPTPDASTAT</sequence>
<evidence type="ECO:0000313" key="6">
    <source>
        <dbReference type="Proteomes" id="UP000248627"/>
    </source>
</evidence>
<name>A0A2W2CS19_9ACTN</name>
<keyword evidence="2 3" id="KW-0175">Coiled coil</keyword>
<dbReference type="Gene3D" id="2.40.50.100">
    <property type="match status" value="1"/>
</dbReference>
<comment type="subcellular location">
    <subcellularLocation>
        <location evidence="1">Cell envelope</location>
    </subcellularLocation>
</comment>
<dbReference type="Proteomes" id="UP000248627">
    <property type="component" value="Unassembled WGS sequence"/>
</dbReference>
<feature type="non-terminal residue" evidence="5">
    <location>
        <position position="148"/>
    </location>
</feature>
<dbReference type="GO" id="GO:0030313">
    <property type="term" value="C:cell envelope"/>
    <property type="evidence" value="ECO:0007669"/>
    <property type="project" value="UniProtKB-SubCell"/>
</dbReference>
<dbReference type="AlphaFoldDB" id="A0A2W2CS19"/>
<accession>A0A2W2CS19</accession>
<keyword evidence="6" id="KW-1185">Reference proteome</keyword>
<protein>
    <submittedName>
        <fullName evidence="5">Efflux transporter periplasmic adaptor subunit</fullName>
    </submittedName>
</protein>
<gene>
    <name evidence="5" type="ORF">C1I93_16635</name>
</gene>
<organism evidence="5 6">
    <name type="scientific">Micromonospora endophytica</name>
    <dbReference type="NCBI Taxonomy" id="515350"/>
    <lineage>
        <taxon>Bacteria</taxon>
        <taxon>Bacillati</taxon>
        <taxon>Actinomycetota</taxon>
        <taxon>Actinomycetes</taxon>
        <taxon>Micromonosporales</taxon>
        <taxon>Micromonosporaceae</taxon>
        <taxon>Micromonospora</taxon>
    </lineage>
</organism>
<dbReference type="Gene3D" id="1.10.287.470">
    <property type="entry name" value="Helix hairpin bin"/>
    <property type="match status" value="1"/>
</dbReference>
<dbReference type="SUPFAM" id="SSF111369">
    <property type="entry name" value="HlyD-like secretion proteins"/>
    <property type="match status" value="1"/>
</dbReference>
<evidence type="ECO:0000256" key="2">
    <source>
        <dbReference type="ARBA" id="ARBA00023054"/>
    </source>
</evidence>
<evidence type="ECO:0000256" key="3">
    <source>
        <dbReference type="SAM" id="Coils"/>
    </source>
</evidence>
<feature type="signal peptide" evidence="4">
    <location>
        <begin position="1"/>
        <end position="17"/>
    </location>
</feature>
<feature type="chain" id="PRO_5039034732" evidence="4">
    <location>
        <begin position="18"/>
        <end position="148"/>
    </location>
</feature>
<proteinExistence type="predicted"/>